<dbReference type="SUPFAM" id="SSF55083">
    <property type="entry name" value="6-hydroxymethyl-7,8-dihydropterin pyrophosphokinase, HPPK"/>
    <property type="match status" value="1"/>
</dbReference>
<dbReference type="Pfam" id="PF01288">
    <property type="entry name" value="HPPK"/>
    <property type="match status" value="1"/>
</dbReference>
<feature type="domain" description="7,8-dihydro-6-hydroxymethylpterin-pyrophosphokinase" evidence="8">
    <location>
        <begin position="5"/>
        <end position="129"/>
    </location>
</feature>
<keyword evidence="4" id="KW-0547">Nucleotide-binding</keyword>
<evidence type="ECO:0000313" key="9">
    <source>
        <dbReference type="EMBL" id="AMF95344.1"/>
    </source>
</evidence>
<dbReference type="AlphaFoldDB" id="A0AAX2LT69"/>
<dbReference type="InterPro" id="IPR000550">
    <property type="entry name" value="Hppk"/>
</dbReference>
<evidence type="ECO:0000256" key="6">
    <source>
        <dbReference type="ARBA" id="ARBA00022840"/>
    </source>
</evidence>
<dbReference type="KEGG" id="vfl:AL536_18180"/>
<dbReference type="PANTHER" id="PTHR43071">
    <property type="entry name" value="2-AMINO-4-HYDROXY-6-HYDROXYMETHYLDIHYDROPTERIDINE PYROPHOSPHOKINASE"/>
    <property type="match status" value="1"/>
</dbReference>
<evidence type="ECO:0000256" key="4">
    <source>
        <dbReference type="ARBA" id="ARBA00022741"/>
    </source>
</evidence>
<reference evidence="9" key="2">
    <citation type="submission" date="2018-01" db="EMBL/GenBank/DDBJ databases">
        <title>FDA dAtabase for Regulatory Grade micrObial Sequences (FDA-ARGOS): Supporting development and validation of Infectious Disease Dx tests.</title>
        <authorList>
            <person name="Hoffmann M."/>
            <person name="Allard M."/>
            <person name="Evans P."/>
            <person name="Brown E."/>
            <person name="Tallon L."/>
            <person name="Sadzewicz L."/>
            <person name="Sengamalay N."/>
            <person name="Ott S."/>
            <person name="Godinez A."/>
            <person name="Nagaraj S."/>
            <person name="Vyas G."/>
            <person name="Aluvathingal J."/>
            <person name="Nadendla S."/>
            <person name="Geyer C."/>
            <person name="Sichtig H."/>
        </authorList>
    </citation>
    <scope>NUCLEOTIDE SEQUENCE</scope>
    <source>
        <strain evidence="9">ATCC 33809</strain>
    </source>
</reference>
<dbReference type="GO" id="GO:0003848">
    <property type="term" value="F:2-amino-4-hydroxy-6-hydroxymethyldihydropteridine diphosphokinase activity"/>
    <property type="evidence" value="ECO:0007669"/>
    <property type="project" value="UniProtKB-EC"/>
</dbReference>
<sequence length="163" mass="18562">MITTYVGIGSNLQRHKHIEAAIDELSRLGCDLRLSTIYECESVGFDSHAFYNLVVEMKTELSLADFALTLREIELRWGRDSQAKKFQDRTLDLDIILFGDTVSAVAPVLPRPDIYQYPFVIQPLHELCPMLTVPGTQDTIEHVWQQAQGLTALKPVELWFTLN</sequence>
<evidence type="ECO:0000256" key="1">
    <source>
        <dbReference type="ARBA" id="ARBA00005051"/>
    </source>
</evidence>
<evidence type="ECO:0000256" key="3">
    <source>
        <dbReference type="ARBA" id="ARBA00022679"/>
    </source>
</evidence>
<evidence type="ECO:0000256" key="2">
    <source>
        <dbReference type="ARBA" id="ARBA00013253"/>
    </source>
</evidence>
<evidence type="ECO:0000256" key="5">
    <source>
        <dbReference type="ARBA" id="ARBA00022777"/>
    </source>
</evidence>
<keyword evidence="7" id="KW-0289">Folate biosynthesis</keyword>
<keyword evidence="3 10" id="KW-0808">Transferase</keyword>
<organism evidence="10 12">
    <name type="scientific">Vibrio fluvialis</name>
    <dbReference type="NCBI Taxonomy" id="676"/>
    <lineage>
        <taxon>Bacteria</taxon>
        <taxon>Pseudomonadati</taxon>
        <taxon>Pseudomonadota</taxon>
        <taxon>Gammaproteobacteria</taxon>
        <taxon>Vibrionales</taxon>
        <taxon>Vibrionaceae</taxon>
        <taxon>Vibrio</taxon>
    </lineage>
</organism>
<accession>A0AAX2LT69</accession>
<evidence type="ECO:0000256" key="7">
    <source>
        <dbReference type="ARBA" id="ARBA00022909"/>
    </source>
</evidence>
<dbReference type="CDD" id="cd00483">
    <property type="entry name" value="HPPK"/>
    <property type="match status" value="1"/>
</dbReference>
<dbReference type="EMBL" id="CP014035">
    <property type="protein sequence ID" value="AMF95344.1"/>
    <property type="molecule type" value="Genomic_DNA"/>
</dbReference>
<evidence type="ECO:0000313" key="10">
    <source>
        <dbReference type="EMBL" id="SUP28202.1"/>
    </source>
</evidence>
<keyword evidence="11" id="KW-1185">Reference proteome</keyword>
<evidence type="ECO:0000259" key="8">
    <source>
        <dbReference type="Pfam" id="PF01288"/>
    </source>
</evidence>
<dbReference type="GeneID" id="29386227"/>
<reference evidence="11" key="1">
    <citation type="submission" date="2015-12" db="EMBL/GenBank/DDBJ databases">
        <title>FDA dAtabase for Regulatory Grade micrObial Sequences (FDA-ARGOS): Supporting development and validation of Infectious Disease Dx tests.</title>
        <authorList>
            <person name="Hoffmann M."/>
            <person name="Allard M."/>
            <person name="Evans P."/>
            <person name="Brown E."/>
            <person name="Tallon L.J."/>
            <person name="Sadzewicz L."/>
            <person name="Sengamalay N."/>
            <person name="Ott S."/>
            <person name="Godinez A."/>
            <person name="Nagaraj S."/>
            <person name="Vyas G."/>
            <person name="Aluvathingal J."/>
            <person name="Nadendla S."/>
            <person name="Geyer C."/>
            <person name="Sichtig H."/>
        </authorList>
    </citation>
    <scope>NUCLEOTIDE SEQUENCE [LARGE SCALE GENOMIC DNA]</scope>
    <source>
        <strain evidence="11">ATCC 33809</strain>
    </source>
</reference>
<dbReference type="RefSeq" id="WP_038156628.1">
    <property type="nucleotide sequence ID" value="NZ_CABLBX010000020.1"/>
</dbReference>
<proteinExistence type="predicted"/>
<dbReference type="Gene3D" id="3.30.70.560">
    <property type="entry name" value="7,8-Dihydro-6-hydroxymethylpterin-pyrophosphokinase HPPK"/>
    <property type="match status" value="1"/>
</dbReference>
<gene>
    <name evidence="10" type="primary">folK_2</name>
    <name evidence="9" type="synonym">folK</name>
    <name evidence="9" type="ORF">AL536_18180</name>
    <name evidence="10" type="ORF">NCTC11327_02398</name>
</gene>
<dbReference type="InterPro" id="IPR035907">
    <property type="entry name" value="Hppk_sf"/>
</dbReference>
<dbReference type="Proteomes" id="UP000057088">
    <property type="component" value="Chromosome 2"/>
</dbReference>
<dbReference type="NCBIfam" id="TIGR01498">
    <property type="entry name" value="folK"/>
    <property type="match status" value="1"/>
</dbReference>
<comment type="pathway">
    <text evidence="1">Cofactor biosynthesis; tetrahydrofolate biosynthesis; 2-amino-4-hydroxy-6-hydroxymethyl-7,8-dihydropteridine diphosphate from 7,8-dihydroneopterin triphosphate: step 4/4.</text>
</comment>
<keyword evidence="5" id="KW-0418">Kinase</keyword>
<evidence type="ECO:0000313" key="11">
    <source>
        <dbReference type="Proteomes" id="UP000057088"/>
    </source>
</evidence>
<dbReference type="GO" id="GO:0046656">
    <property type="term" value="P:folic acid biosynthetic process"/>
    <property type="evidence" value="ECO:0007669"/>
    <property type="project" value="UniProtKB-KW"/>
</dbReference>
<dbReference type="PANTHER" id="PTHR43071:SF2">
    <property type="entry name" value="2-AMINO-4-HYDROXY-6-HYDROXYMETHYLDIHYDROPTERIDINE PYROPHOSPHOKINASE"/>
    <property type="match status" value="1"/>
</dbReference>
<keyword evidence="6" id="KW-0067">ATP-binding</keyword>
<dbReference type="EMBL" id="UHIP01000001">
    <property type="protein sequence ID" value="SUP28202.1"/>
    <property type="molecule type" value="Genomic_DNA"/>
</dbReference>
<reference evidence="10 12" key="3">
    <citation type="submission" date="2018-06" db="EMBL/GenBank/DDBJ databases">
        <authorList>
            <consortium name="Pathogen Informatics"/>
            <person name="Doyle S."/>
        </authorList>
    </citation>
    <scope>NUCLEOTIDE SEQUENCE [LARGE SCALE GENOMIC DNA]</scope>
    <source>
        <strain evidence="10 12">NCTC11327</strain>
    </source>
</reference>
<evidence type="ECO:0000313" key="12">
    <source>
        <dbReference type="Proteomes" id="UP000254626"/>
    </source>
</evidence>
<dbReference type="GO" id="GO:0005524">
    <property type="term" value="F:ATP binding"/>
    <property type="evidence" value="ECO:0007669"/>
    <property type="project" value="UniProtKB-KW"/>
</dbReference>
<protein>
    <recommendedName>
        <fullName evidence="2">2-amino-4-hydroxy-6-hydroxymethyldihydropteridine diphosphokinase</fullName>
        <ecNumber evidence="2">2.7.6.3</ecNumber>
    </recommendedName>
</protein>
<dbReference type="EC" id="2.7.6.3" evidence="2"/>
<dbReference type="Proteomes" id="UP000254626">
    <property type="component" value="Unassembled WGS sequence"/>
</dbReference>
<dbReference type="GO" id="GO:0016301">
    <property type="term" value="F:kinase activity"/>
    <property type="evidence" value="ECO:0007669"/>
    <property type="project" value="UniProtKB-KW"/>
</dbReference>
<name>A0AAX2LT69_VIBFL</name>